<evidence type="ECO:0000313" key="3">
    <source>
        <dbReference type="EMBL" id="EPE09102.1"/>
    </source>
</evidence>
<dbReference type="EMBL" id="KE148147">
    <property type="protein sequence ID" value="EPE09102.1"/>
    <property type="molecule type" value="Genomic_DNA"/>
</dbReference>
<dbReference type="AlphaFoldDB" id="S3C8D1"/>
<evidence type="ECO:0000259" key="2">
    <source>
        <dbReference type="Pfam" id="PF14342"/>
    </source>
</evidence>
<keyword evidence="1" id="KW-1133">Transmembrane helix</keyword>
<dbReference type="eggNOG" id="ENOG502S2G1">
    <property type="taxonomic scope" value="Eukaryota"/>
</dbReference>
<feature type="transmembrane region" description="Helical" evidence="1">
    <location>
        <begin position="103"/>
        <end position="123"/>
    </location>
</feature>
<keyword evidence="1" id="KW-0812">Transmembrane</keyword>
<keyword evidence="4" id="KW-1185">Reference proteome</keyword>
<dbReference type="Proteomes" id="UP000016923">
    <property type="component" value="Unassembled WGS sequence"/>
</dbReference>
<keyword evidence="1" id="KW-0472">Membrane</keyword>
<feature type="domain" description="DUF4396" evidence="2">
    <location>
        <begin position="64"/>
        <end position="201"/>
    </location>
</feature>
<organism evidence="3 4">
    <name type="scientific">Ophiostoma piceae (strain UAMH 11346)</name>
    <name type="common">Sap stain fungus</name>
    <dbReference type="NCBI Taxonomy" id="1262450"/>
    <lineage>
        <taxon>Eukaryota</taxon>
        <taxon>Fungi</taxon>
        <taxon>Dikarya</taxon>
        <taxon>Ascomycota</taxon>
        <taxon>Pezizomycotina</taxon>
        <taxon>Sordariomycetes</taxon>
        <taxon>Sordariomycetidae</taxon>
        <taxon>Ophiostomatales</taxon>
        <taxon>Ophiostomataceae</taxon>
        <taxon>Ophiostoma</taxon>
    </lineage>
</organism>
<dbReference type="InterPro" id="IPR025509">
    <property type="entry name" value="DUF4396"/>
</dbReference>
<evidence type="ECO:0000313" key="4">
    <source>
        <dbReference type="Proteomes" id="UP000016923"/>
    </source>
</evidence>
<sequence length="204" mass="22290">MNTKNTMNTMNSLRTILRPRACAGLQLQRVSPQLLPLRLSSTCHKSSSSSPPPTSIAFWQHAPTWRRAGVNTLRCLIGCSVGDFAAMWYLQTHHADLGMWPTIMGLAVASGLASSITLETFLLKLGKDRLPLREAARTAVGMSFISMVTMEVAENAVDYHLMGGVVAFDEPAFWGAALVSMGAGFLAPLPYNYLRLRKHGKSCH</sequence>
<name>S3C8D1_OPHP1</name>
<feature type="transmembrane region" description="Helical" evidence="1">
    <location>
        <begin position="173"/>
        <end position="194"/>
    </location>
</feature>
<protein>
    <recommendedName>
        <fullName evidence="2">DUF4396 domain-containing protein</fullName>
    </recommendedName>
</protein>
<proteinExistence type="predicted"/>
<feature type="transmembrane region" description="Helical" evidence="1">
    <location>
        <begin position="135"/>
        <end position="153"/>
    </location>
</feature>
<reference evidence="3 4" key="1">
    <citation type="journal article" date="2013" name="BMC Genomics">
        <title>The genome and transcriptome of the pine saprophyte Ophiostoma piceae, and a comparison with the bark beetle-associated pine pathogen Grosmannia clavigera.</title>
        <authorList>
            <person name="Haridas S."/>
            <person name="Wang Y."/>
            <person name="Lim L."/>
            <person name="Massoumi Alamouti S."/>
            <person name="Jackman S."/>
            <person name="Docking R."/>
            <person name="Robertson G."/>
            <person name="Birol I."/>
            <person name="Bohlmann J."/>
            <person name="Breuil C."/>
        </authorList>
    </citation>
    <scope>NUCLEOTIDE SEQUENCE [LARGE SCALE GENOMIC DNA]</scope>
    <source>
        <strain evidence="3 4">UAMH 11346</strain>
    </source>
</reference>
<dbReference type="Pfam" id="PF14342">
    <property type="entry name" value="DUF4396"/>
    <property type="match status" value="1"/>
</dbReference>
<evidence type="ECO:0000256" key="1">
    <source>
        <dbReference type="SAM" id="Phobius"/>
    </source>
</evidence>
<gene>
    <name evidence="3" type="ORF">F503_06878</name>
</gene>
<dbReference type="STRING" id="1262450.S3C8D1"/>
<dbReference type="OMA" id="MWFLQAY"/>
<feature type="transmembrane region" description="Helical" evidence="1">
    <location>
        <begin position="73"/>
        <end position="91"/>
    </location>
</feature>
<accession>S3C8D1</accession>
<dbReference type="HOGENOM" id="CLU_080767_0_0_1"/>
<dbReference type="OrthoDB" id="2128064at2759"/>
<dbReference type="VEuPathDB" id="FungiDB:F503_06878"/>